<keyword evidence="1" id="KW-0472">Membrane</keyword>
<keyword evidence="1" id="KW-0812">Transmembrane</keyword>
<accession>A0A1T4YN48</accession>
<reference evidence="3" key="1">
    <citation type="submission" date="2017-02" db="EMBL/GenBank/DDBJ databases">
        <authorList>
            <person name="Varghese N."/>
            <person name="Submissions S."/>
        </authorList>
    </citation>
    <scope>NUCLEOTIDE SEQUENCE [LARGE SCALE GENOMIC DNA]</scope>
    <source>
        <strain evidence="3">9H-4</strain>
    </source>
</reference>
<evidence type="ECO:0000313" key="3">
    <source>
        <dbReference type="Proteomes" id="UP000191040"/>
    </source>
</evidence>
<dbReference type="RefSeq" id="WP_078698416.1">
    <property type="nucleotide sequence ID" value="NZ_LT796768.1"/>
</dbReference>
<dbReference type="EMBL" id="LT796768">
    <property type="protein sequence ID" value="SKB03247.1"/>
    <property type="molecule type" value="Genomic_DNA"/>
</dbReference>
<feature type="transmembrane region" description="Helical" evidence="1">
    <location>
        <begin position="102"/>
        <end position="123"/>
    </location>
</feature>
<dbReference type="OrthoDB" id="3747626at2"/>
<gene>
    <name evidence="2" type="ORF">SAMN06295964_0200</name>
</gene>
<organism evidence="2 3">
    <name type="scientific">Aeromicrobium choanae</name>
    <dbReference type="NCBI Taxonomy" id="1736691"/>
    <lineage>
        <taxon>Bacteria</taxon>
        <taxon>Bacillati</taxon>
        <taxon>Actinomycetota</taxon>
        <taxon>Actinomycetes</taxon>
        <taxon>Propionibacteriales</taxon>
        <taxon>Nocardioidaceae</taxon>
        <taxon>Aeromicrobium</taxon>
    </lineage>
</organism>
<dbReference type="AlphaFoldDB" id="A0A1T4YN48"/>
<protein>
    <submittedName>
        <fullName evidence="2">Uncharacterized protein</fullName>
    </submittedName>
</protein>
<keyword evidence="3" id="KW-1185">Reference proteome</keyword>
<feature type="transmembrane region" description="Helical" evidence="1">
    <location>
        <begin position="34"/>
        <end position="54"/>
    </location>
</feature>
<proteinExistence type="predicted"/>
<keyword evidence="1" id="KW-1133">Transmembrane helix</keyword>
<dbReference type="Proteomes" id="UP000191040">
    <property type="component" value="Chromosome I"/>
</dbReference>
<sequence length="151" mass="15895">MKRFVALQLGVTVLFAALVVVVFGGGDEPAARWWVALALFALVLVAGAFVSRAWSRPAPLAADDPTPQESSVRRLSSHVARSFLVLEIPLVLSAVLGLAGLIGGAVMLVTVVAALAALVFGTWPTRRNVDRFATALERDGASSGLREAFAR</sequence>
<evidence type="ECO:0000313" key="2">
    <source>
        <dbReference type="EMBL" id="SKB03247.1"/>
    </source>
</evidence>
<dbReference type="STRING" id="1736691.SAMN06295964_0200"/>
<name>A0A1T4YN48_9ACTN</name>
<evidence type="ECO:0000256" key="1">
    <source>
        <dbReference type="SAM" id="Phobius"/>
    </source>
</evidence>